<accession>A0A0A8YIH7</accession>
<evidence type="ECO:0000313" key="1">
    <source>
        <dbReference type="EMBL" id="JAD26294.1"/>
    </source>
</evidence>
<organism evidence="1">
    <name type="scientific">Arundo donax</name>
    <name type="common">Giant reed</name>
    <name type="synonym">Donax arundinaceus</name>
    <dbReference type="NCBI Taxonomy" id="35708"/>
    <lineage>
        <taxon>Eukaryota</taxon>
        <taxon>Viridiplantae</taxon>
        <taxon>Streptophyta</taxon>
        <taxon>Embryophyta</taxon>
        <taxon>Tracheophyta</taxon>
        <taxon>Spermatophyta</taxon>
        <taxon>Magnoliopsida</taxon>
        <taxon>Liliopsida</taxon>
        <taxon>Poales</taxon>
        <taxon>Poaceae</taxon>
        <taxon>PACMAD clade</taxon>
        <taxon>Arundinoideae</taxon>
        <taxon>Arundineae</taxon>
        <taxon>Arundo</taxon>
    </lineage>
</organism>
<dbReference type="EMBL" id="GBRH01271601">
    <property type="protein sequence ID" value="JAD26294.1"/>
    <property type="molecule type" value="Transcribed_RNA"/>
</dbReference>
<protein>
    <submittedName>
        <fullName evidence="1">Uncharacterized protein</fullName>
    </submittedName>
</protein>
<dbReference type="AlphaFoldDB" id="A0A0A8YIH7"/>
<sequence>MVPVCTDIVFLEPLWVQFVVSRQICSFRDMISEI</sequence>
<name>A0A0A8YIH7_ARUDO</name>
<proteinExistence type="predicted"/>
<reference evidence="1" key="1">
    <citation type="submission" date="2014-09" db="EMBL/GenBank/DDBJ databases">
        <authorList>
            <person name="Magalhaes I.L.F."/>
            <person name="Oliveira U."/>
            <person name="Santos F.R."/>
            <person name="Vidigal T.H.D.A."/>
            <person name="Brescovit A.D."/>
            <person name="Santos A.J."/>
        </authorList>
    </citation>
    <scope>NUCLEOTIDE SEQUENCE</scope>
    <source>
        <tissue evidence="1">Shoot tissue taken approximately 20 cm above the soil surface</tissue>
    </source>
</reference>
<reference evidence="1" key="2">
    <citation type="journal article" date="2015" name="Data Brief">
        <title>Shoot transcriptome of the giant reed, Arundo donax.</title>
        <authorList>
            <person name="Barrero R.A."/>
            <person name="Guerrero F.D."/>
            <person name="Moolhuijzen P."/>
            <person name="Goolsby J.A."/>
            <person name="Tidwell J."/>
            <person name="Bellgard S.E."/>
            <person name="Bellgard M.I."/>
        </authorList>
    </citation>
    <scope>NUCLEOTIDE SEQUENCE</scope>
    <source>
        <tissue evidence="1">Shoot tissue taken approximately 20 cm above the soil surface</tissue>
    </source>
</reference>